<dbReference type="GO" id="GO:0005737">
    <property type="term" value="C:cytoplasm"/>
    <property type="evidence" value="ECO:0007669"/>
    <property type="project" value="TreeGrafter"/>
</dbReference>
<name>A0A0K2URI5_LEPSM</name>
<dbReference type="Pfam" id="PF01266">
    <property type="entry name" value="DAO"/>
    <property type="match status" value="1"/>
</dbReference>
<evidence type="ECO:0000313" key="3">
    <source>
        <dbReference type="EMBL" id="CDW40864.1"/>
    </source>
</evidence>
<dbReference type="InterPro" id="IPR036188">
    <property type="entry name" value="FAD/NAD-bd_sf"/>
</dbReference>
<reference evidence="3" key="1">
    <citation type="submission" date="2014-05" db="EMBL/GenBank/DDBJ databases">
        <authorList>
            <person name="Chronopoulou M."/>
        </authorList>
    </citation>
    <scope>NUCLEOTIDE SEQUENCE</scope>
    <source>
        <tissue evidence="3">Whole organism</tissue>
    </source>
</reference>
<dbReference type="InterPro" id="IPR006076">
    <property type="entry name" value="FAD-dep_OxRdtase"/>
</dbReference>
<dbReference type="Gene3D" id="3.50.50.60">
    <property type="entry name" value="FAD/NAD(P)-binding domain"/>
    <property type="match status" value="2"/>
</dbReference>
<sequence length="365" mass="40193">MSSNEHIVIVGGGIIGCATAYYLSQMGWTNITLIERHEIAGSSSGKAGGFLGRNWSDHRLSGPLSRKSFELHKNLAHTLPHEVDYRTLQTYAVRYSSETKSRKQSSKIPWIKKGYDSIKLLGSESSTAQVHPRKLTKALIDVAMRSGNVSLLLKTVSGIQLDGVTVKGVICGEEIISADKVVFSMGPWSNKLGIWLKEAKYLSGLGGGHRCHSIVLDTKDCNISNIAIFGELETKEYEFYPRPDETIYVCGEDDNEPIPDDPKNVSIDMQKIDTLKKITQEMITSLSESEPQSAQACYIPSSPDSEPIIGPLEEYNGIYVAMGFTVWGILNGPGAGLSLAEMITEKELTIPEVQKLSFQRFKNMV</sequence>
<evidence type="ECO:0000256" key="1">
    <source>
        <dbReference type="SAM" id="Phobius"/>
    </source>
</evidence>
<feature type="domain" description="FAD dependent oxidoreductase" evidence="2">
    <location>
        <begin position="7"/>
        <end position="342"/>
    </location>
</feature>
<keyword evidence="1" id="KW-1133">Transmembrane helix</keyword>
<organism evidence="3">
    <name type="scientific">Lepeophtheirus salmonis</name>
    <name type="common">Salmon louse</name>
    <name type="synonym">Caligus salmonis</name>
    <dbReference type="NCBI Taxonomy" id="72036"/>
    <lineage>
        <taxon>Eukaryota</taxon>
        <taxon>Metazoa</taxon>
        <taxon>Ecdysozoa</taxon>
        <taxon>Arthropoda</taxon>
        <taxon>Crustacea</taxon>
        <taxon>Multicrustacea</taxon>
        <taxon>Hexanauplia</taxon>
        <taxon>Copepoda</taxon>
        <taxon>Siphonostomatoida</taxon>
        <taxon>Caligidae</taxon>
        <taxon>Lepeophtheirus</taxon>
    </lineage>
</organism>
<keyword evidence="1" id="KW-0812">Transmembrane</keyword>
<proteinExistence type="predicted"/>
<dbReference type="SUPFAM" id="SSF51905">
    <property type="entry name" value="FAD/NAD(P)-binding domain"/>
    <property type="match status" value="1"/>
</dbReference>
<accession>A0A0K2URI5</accession>
<protein>
    <recommendedName>
        <fullName evidence="2">FAD dependent oxidoreductase domain-containing protein</fullName>
    </recommendedName>
</protein>
<dbReference type="PANTHER" id="PTHR13847">
    <property type="entry name" value="SARCOSINE DEHYDROGENASE-RELATED"/>
    <property type="match status" value="1"/>
</dbReference>
<dbReference type="AlphaFoldDB" id="A0A0K2URI5"/>
<feature type="transmembrane region" description="Helical" evidence="1">
    <location>
        <begin position="6"/>
        <end position="23"/>
    </location>
</feature>
<dbReference type="Gene3D" id="3.30.9.10">
    <property type="entry name" value="D-Amino Acid Oxidase, subunit A, domain 2"/>
    <property type="match status" value="1"/>
</dbReference>
<dbReference type="PANTHER" id="PTHR13847:SF150">
    <property type="entry name" value="OXIDOREDUCTASE TDA3-RELATED"/>
    <property type="match status" value="1"/>
</dbReference>
<dbReference type="EMBL" id="HACA01023503">
    <property type="protein sequence ID" value="CDW40864.1"/>
    <property type="molecule type" value="Transcribed_RNA"/>
</dbReference>
<dbReference type="OrthoDB" id="424974at2759"/>
<keyword evidence="1" id="KW-0472">Membrane</keyword>
<evidence type="ECO:0000259" key="2">
    <source>
        <dbReference type="Pfam" id="PF01266"/>
    </source>
</evidence>